<dbReference type="EMBL" id="AMPO01000013">
    <property type="protein sequence ID" value="EKF84763.1"/>
    <property type="molecule type" value="Genomic_DNA"/>
</dbReference>
<reference evidence="2 3" key="1">
    <citation type="journal article" date="2012" name="J. Bacteriol.">
        <title>Draft genome sequence of Methanobacterium formicicum DSM 3637, an archaebacterium isolated from the methane producer amoeba Pelomyxa palustris.</title>
        <authorList>
            <person name="Gutierrez G."/>
        </authorList>
    </citation>
    <scope>NUCLEOTIDE SEQUENCE [LARGE SCALE GENOMIC DNA]</scope>
    <source>
        <strain evidence="3">DSM 3637 / PP1</strain>
    </source>
</reference>
<feature type="transmembrane region" description="Helical" evidence="1">
    <location>
        <begin position="6"/>
        <end position="27"/>
    </location>
</feature>
<evidence type="ECO:0000313" key="2">
    <source>
        <dbReference type="EMBL" id="EKF84763.1"/>
    </source>
</evidence>
<dbReference type="Pfam" id="PF13197">
    <property type="entry name" value="DUF4013"/>
    <property type="match status" value="1"/>
</dbReference>
<dbReference type="AlphaFoldDB" id="K2QWW1"/>
<feature type="transmembrane region" description="Helical" evidence="1">
    <location>
        <begin position="172"/>
        <end position="190"/>
    </location>
</feature>
<gene>
    <name evidence="2" type="ORF">A994_12156</name>
</gene>
<evidence type="ECO:0000256" key="1">
    <source>
        <dbReference type="SAM" id="Phobius"/>
    </source>
</evidence>
<proteinExistence type="predicted"/>
<protein>
    <submittedName>
        <fullName evidence="2">Uncharacterized protein</fullName>
    </submittedName>
</protein>
<keyword evidence="1" id="KW-0472">Membrane</keyword>
<evidence type="ECO:0000313" key="3">
    <source>
        <dbReference type="Proteomes" id="UP000007360"/>
    </source>
</evidence>
<dbReference type="Proteomes" id="UP000007360">
    <property type="component" value="Unassembled WGS sequence"/>
</dbReference>
<sequence length="323" mass="35610">MVVLLYFLIVYPILLMALSNMAFYGKLESAFEFRQIINKISSIGWKNFILWYIVTGIICLIIIFIGALIEALFVLIQLKIVGVLLVSLIVIPYLIIYLFRSTALFYLSDDPGFLECQNCGGYYQLQAGESPEDFEKCQCGGTLKHTTHMPSDTQSEGSNFDVRSFIKRKKTLILVGVLALIIIAIPVILLQNTPHNFVTTEKTLIGSYDASQLDSSSTLGTFVAIPPGTTKTTVEYNLSWTPAFAGVNGMIITGYNTNVTSHWGAPDNRNIIYTEGVTFHDNDQADKNGILTIDNSAIKSIVISGNGVKGTVNVYAYKTKLAV</sequence>
<feature type="transmembrane region" description="Helical" evidence="1">
    <location>
        <begin position="48"/>
        <end position="74"/>
    </location>
</feature>
<feature type="transmembrane region" description="Helical" evidence="1">
    <location>
        <begin position="80"/>
        <end position="99"/>
    </location>
</feature>
<comment type="caution">
    <text evidence="2">The sequence shown here is derived from an EMBL/GenBank/DDBJ whole genome shotgun (WGS) entry which is preliminary data.</text>
</comment>
<keyword evidence="1" id="KW-0812">Transmembrane</keyword>
<organism evidence="2 3">
    <name type="scientific">Methanobacterium formicicum (strain DSM 3637 / PP1)</name>
    <dbReference type="NCBI Taxonomy" id="1204725"/>
    <lineage>
        <taxon>Archaea</taxon>
        <taxon>Methanobacteriati</taxon>
        <taxon>Methanobacteriota</taxon>
        <taxon>Methanomada group</taxon>
        <taxon>Methanobacteria</taxon>
        <taxon>Methanobacteriales</taxon>
        <taxon>Methanobacteriaceae</taxon>
        <taxon>Methanobacterium</taxon>
    </lineage>
</organism>
<accession>K2QWW1</accession>
<keyword evidence="3" id="KW-1185">Reference proteome</keyword>
<dbReference type="InterPro" id="IPR025098">
    <property type="entry name" value="DUF4013"/>
</dbReference>
<dbReference type="PATRIC" id="fig|1204725.3.peg.2443"/>
<keyword evidence="1" id="KW-1133">Transmembrane helix</keyword>
<name>K2QWW1_METFP</name>